<feature type="compositionally biased region" description="Basic residues" evidence="1">
    <location>
        <begin position="70"/>
        <end position="87"/>
    </location>
</feature>
<evidence type="ECO:0000313" key="3">
    <source>
        <dbReference type="Proteomes" id="UP000299102"/>
    </source>
</evidence>
<dbReference type="EMBL" id="BGZK01000717">
    <property type="protein sequence ID" value="GBP57475.1"/>
    <property type="molecule type" value="Genomic_DNA"/>
</dbReference>
<sequence>MGGGDHLLPNGSPARLPLNYTIKTGAFIRPAIRTTFRRPTDRERNDVSAPGNVQTPYYDPFHELPDAGRGRRRGRARRRINKRRRARVFGTRSRGGSIGN</sequence>
<name>A0A4C1X5J1_EUMVA</name>
<feature type="compositionally biased region" description="Basic and acidic residues" evidence="1">
    <location>
        <begin position="60"/>
        <end position="69"/>
    </location>
</feature>
<accession>A0A4C1X5J1</accession>
<organism evidence="2 3">
    <name type="scientific">Eumeta variegata</name>
    <name type="common">Bagworm moth</name>
    <name type="synonym">Eumeta japonica</name>
    <dbReference type="NCBI Taxonomy" id="151549"/>
    <lineage>
        <taxon>Eukaryota</taxon>
        <taxon>Metazoa</taxon>
        <taxon>Ecdysozoa</taxon>
        <taxon>Arthropoda</taxon>
        <taxon>Hexapoda</taxon>
        <taxon>Insecta</taxon>
        <taxon>Pterygota</taxon>
        <taxon>Neoptera</taxon>
        <taxon>Endopterygota</taxon>
        <taxon>Lepidoptera</taxon>
        <taxon>Glossata</taxon>
        <taxon>Ditrysia</taxon>
        <taxon>Tineoidea</taxon>
        <taxon>Psychidae</taxon>
        <taxon>Oiketicinae</taxon>
        <taxon>Eumeta</taxon>
    </lineage>
</organism>
<gene>
    <name evidence="2" type="ORF">EVAR_36127_1</name>
</gene>
<feature type="region of interest" description="Disordered" evidence="1">
    <location>
        <begin position="33"/>
        <end position="100"/>
    </location>
</feature>
<dbReference type="Proteomes" id="UP000299102">
    <property type="component" value="Unassembled WGS sequence"/>
</dbReference>
<protein>
    <submittedName>
        <fullName evidence="2">Uncharacterized protein</fullName>
    </submittedName>
</protein>
<dbReference type="AlphaFoldDB" id="A0A4C1X5J1"/>
<proteinExistence type="predicted"/>
<comment type="caution">
    <text evidence="2">The sequence shown here is derived from an EMBL/GenBank/DDBJ whole genome shotgun (WGS) entry which is preliminary data.</text>
</comment>
<evidence type="ECO:0000256" key="1">
    <source>
        <dbReference type="SAM" id="MobiDB-lite"/>
    </source>
</evidence>
<reference evidence="2 3" key="1">
    <citation type="journal article" date="2019" name="Commun. Biol.">
        <title>The bagworm genome reveals a unique fibroin gene that provides high tensile strength.</title>
        <authorList>
            <person name="Kono N."/>
            <person name="Nakamura H."/>
            <person name="Ohtoshi R."/>
            <person name="Tomita M."/>
            <person name="Numata K."/>
            <person name="Arakawa K."/>
        </authorList>
    </citation>
    <scope>NUCLEOTIDE SEQUENCE [LARGE SCALE GENOMIC DNA]</scope>
</reference>
<keyword evidence="3" id="KW-1185">Reference proteome</keyword>
<evidence type="ECO:0000313" key="2">
    <source>
        <dbReference type="EMBL" id="GBP57475.1"/>
    </source>
</evidence>